<keyword evidence="4" id="KW-0479">Metal-binding</keyword>
<keyword evidence="7" id="KW-0482">Metalloprotease</keyword>
<accession>A0A8R1DJN6</accession>
<feature type="domain" description="Peptidase M13 N-terminal" evidence="11">
    <location>
        <begin position="866"/>
        <end position="1226"/>
    </location>
</feature>
<dbReference type="GO" id="GO:0003676">
    <property type="term" value="F:nucleic acid binding"/>
    <property type="evidence" value="ECO:0007669"/>
    <property type="project" value="InterPro"/>
</dbReference>
<dbReference type="CDD" id="cd08662">
    <property type="entry name" value="M13"/>
    <property type="match status" value="3"/>
</dbReference>
<dbReference type="InterPro" id="IPR018497">
    <property type="entry name" value="Peptidase_M13_C"/>
</dbReference>
<dbReference type="InterPro" id="IPR000718">
    <property type="entry name" value="Peptidase_M13"/>
</dbReference>
<keyword evidence="13" id="KW-1185">Reference proteome</keyword>
<evidence type="ECO:0000256" key="1">
    <source>
        <dbReference type="ARBA" id="ARBA00001947"/>
    </source>
</evidence>
<dbReference type="Pfam" id="PF01431">
    <property type="entry name" value="Peptidase_M13"/>
    <property type="match status" value="3"/>
</dbReference>
<comment type="cofactor">
    <cofactor evidence="1">
        <name>Zn(2+)</name>
        <dbReference type="ChEBI" id="CHEBI:29105"/>
    </cofactor>
</comment>
<feature type="domain" description="Peptidase M13 N-terminal" evidence="11">
    <location>
        <begin position="1487"/>
        <end position="1846"/>
    </location>
</feature>
<feature type="domain" description="Peptidase M13 C-terminal" evidence="10">
    <location>
        <begin position="1284"/>
        <end position="1403"/>
    </location>
</feature>
<evidence type="ECO:0000313" key="13">
    <source>
        <dbReference type="Proteomes" id="UP000005237"/>
    </source>
</evidence>
<dbReference type="PROSITE" id="PS51885">
    <property type="entry name" value="NEPRILYSIN"/>
    <property type="match status" value="3"/>
</dbReference>
<feature type="domain" description="Peptidase M13 N-terminal" evidence="11">
    <location>
        <begin position="15"/>
        <end position="326"/>
    </location>
</feature>
<feature type="region of interest" description="Disordered" evidence="8">
    <location>
        <begin position="671"/>
        <end position="742"/>
    </location>
</feature>
<evidence type="ECO:0000256" key="2">
    <source>
        <dbReference type="ARBA" id="ARBA00007357"/>
    </source>
</evidence>
<feature type="transmembrane region" description="Helical" evidence="9">
    <location>
        <begin position="1285"/>
        <end position="1307"/>
    </location>
</feature>
<dbReference type="EnsemblMetazoa" id="CJA04701b.1">
    <property type="protein sequence ID" value="CJA04701b.1"/>
    <property type="gene ID" value="WBGene00123904"/>
</dbReference>
<keyword evidence="5" id="KW-0378">Hydrolase</keyword>
<evidence type="ECO:0000256" key="8">
    <source>
        <dbReference type="SAM" id="MobiDB-lite"/>
    </source>
</evidence>
<keyword evidence="3" id="KW-0645">Protease</keyword>
<reference evidence="13" key="1">
    <citation type="submission" date="2010-08" db="EMBL/GenBank/DDBJ databases">
        <authorList>
            <consortium name="Caenorhabditis japonica Sequencing Consortium"/>
            <person name="Wilson R.K."/>
        </authorList>
    </citation>
    <scope>NUCLEOTIDE SEQUENCE [LARGE SCALE GENOMIC DNA]</scope>
    <source>
        <strain evidence="13">DF5081</strain>
    </source>
</reference>
<feature type="domain" description="Peptidase M13 C-terminal" evidence="10">
    <location>
        <begin position="385"/>
        <end position="584"/>
    </location>
</feature>
<sequence>MIGEYLHRNRVVLTDSKSETIMKQFYNWCSAYTDLGNPLYTLSAFHQEVLANIEKVGPWPMLDPSFNESKFDLGQYLENMAGKLNLVNFGLFRIRINAFINIENDREAYSMSTFKKSELTTRLYLIMQGANKKFDEKTFAKDLADVYQLHQNLSDLGFSSFSNFNLLDFPDFVSVNLRHMNFEKILKNLLSPKHPEYLEDVKKDIWVSPLLYTKKEKLHQLIQSTPPRTMANFLLLRTFQVLFDMVDYKPLQKCSTAVVDLMPQAALRVYVQNYFDKANLKSGADLAEKIKEAFLTMFRNSNWLHQETKDNAIRKIEKMRTIIGYPNELEAPGSLDKQYEELIDVSPNDTFLELNRKLRVFNTRSKVMEFRRMYIFAEQPTAQANAYYNKKYNLFVMCIPFLDEPFFAASLPEIAKLAMVGFIIGHEIGHGFDNSGIHLDGDSNETNWWNSDDMSEYVRRYQCLIDQYDNHDDPSFGKNLKGGNVLMENIPDIHGAKTAWIAYKKSVVDQPSIIGFEHYTPDKLFFHLRALLLCSAYNTKTVNDQLRDPHGVNNFRVNGVNANLKEFAEAFQCPLGSPMNPEKKLGDNDWMGRLDRAGAAGRKSQREAKESARIRKIRGQKRKCGKGVGGKTQNDDETLRKAERCGGCASGTFCAELRERFEEIDRYGRVEEGERDHQARVAAVEGEEEDGAGNRRQAQKGDEEKSPGRAKTTHRSQARQGDRRGHARGEGPATDAQKRGLGSAEIARRLQISSSTVRILRRHFAGGPFILQQDWAPSHGSRSTLAVLEAHFPGFLDKNLWPASSPDLNPMDFSVWGMLEGKIAGKVFATVDDLKAALEVAWASIDDGYLRRTVNSHNFGNKSVDPCVDFYEYTCGRYSEHVPIGSIPLMKEKTFENTIEEYLYRNRKVMTASTSETIMKKLYNFCSSFSIVKASPHTVDSFIEDVLADIKRVGPWPMMEPSFDESKFGLSQYLENMAGSFNLENLGLFKIDASNLLGIVSDVEAYSMSPAKRRELESNLLLFIKRVNKAFDQNTFEKDLADVFDLHRSFEKLDAPSGTNFKQVFDIPDLVSVNHPHMNFEKILKNFLGLKHPEHWEDLKEYIFVMPASSYYTKDGKLLQLIRSTPPRTMANFLFIRTFQVLFDLVDYRPFEKCSTAVVNLMPQAALRVYFQNYFDKANLKSGAELAEKIKEAFLIMFRNSNWLHQETKDNAIQKLEKMRTIVGYPDELEAPGSLDKRYEELIDLSPDDSFYVLNRKIRAFTSRSHLMDLRRKNQFSLGLEKANAFYHGFFNVFVLCIPLIDAPLFASSLPEVAKMAIVGFIIGHEIGHAFDTVNMNLDGDGNQTDWWNPDDRSEYAGRHQCLIDQYDNHDDPSFGKNLKGSTTLQENIPDIIGAKTAWIAKMAPKKEPKQEKPFNYKLLIFAVLVVVICITLLIGWYIYWTNDSASATASAPTSSRQSSVENVCKSPECVHLAHQMHNFGEKSVDPCVDFYEYTCGRYSEHVPDDHAYFTKNTVFENMIAEYLHRNRKVKTDSKSEAIMKQFYNLCSAYTDLENPLYNFGMFSEEVLADIRRVGPWPMIEPNFDESKFDLAQYLENMAGKLNLVNFGLFKIDSSLTIGITRDDEAYLMTDVKRQELKLHLLLFVQHANKKFNQNTVTKDLADVEDLQRKLSNLDKSISNFKAVKDFSDFASVNHPYINFEKIVKMFLSFKNPKHWEDMKNDFYVMPSTSYYTKDGKLIQLIRSTPPRTMANFLLVRIFQVLFDLVDYRTFKKCSTAVVNLMPQAALRVYVQNYFDKANLKSGADLAEKIKEAFLIMFRNSNWLHQETKDNAIRKLEKMRTIIGYPNELEAPGSLDKLYEELIDVSPDDSFYVLNRKLRVFTTRSMIMDLRVKHRFSEPRITQLNAYYHGYFNVFVLCISLIDEPFFAASLPEIAKMAIVGFIIGHEIGHAFDNNFLNFDGDGNLTDWWNSDDKSEYARRHQCLVDQYDTHDDPSFGKNLKGSTVLGENIPDIIGAKTAWMAYKKIAPDQPSIIGFEHYTPDKLFFHLRALFFCSAYDTHTVELQLRQTHGVNNFRVNGVNANLKEFAEAFQCPLGSPMNPEKKCELF</sequence>
<evidence type="ECO:0000256" key="3">
    <source>
        <dbReference type="ARBA" id="ARBA00022670"/>
    </source>
</evidence>
<dbReference type="PANTHER" id="PTHR11733:SF7">
    <property type="entry name" value="NEPRILYSIN METALLOPEPTIDASE FAMILY-RELATED"/>
    <property type="match status" value="1"/>
</dbReference>
<dbReference type="GO" id="GO:0016485">
    <property type="term" value="P:protein processing"/>
    <property type="evidence" value="ECO:0007669"/>
    <property type="project" value="TreeGrafter"/>
</dbReference>
<dbReference type="InterPro" id="IPR008753">
    <property type="entry name" value="Peptidase_M13_N"/>
</dbReference>
<evidence type="ECO:0000256" key="5">
    <source>
        <dbReference type="ARBA" id="ARBA00022801"/>
    </source>
</evidence>
<evidence type="ECO:0000259" key="10">
    <source>
        <dbReference type="Pfam" id="PF01431"/>
    </source>
</evidence>
<evidence type="ECO:0000256" key="6">
    <source>
        <dbReference type="ARBA" id="ARBA00022833"/>
    </source>
</evidence>
<comment type="similarity">
    <text evidence="2">Belongs to the peptidase M13 family.</text>
</comment>
<evidence type="ECO:0000256" key="9">
    <source>
        <dbReference type="SAM" id="Phobius"/>
    </source>
</evidence>
<feature type="compositionally biased region" description="Basic and acidic residues" evidence="8">
    <location>
        <begin position="720"/>
        <end position="729"/>
    </location>
</feature>
<dbReference type="Gene3D" id="3.40.390.10">
    <property type="entry name" value="Collagenase (Catalytic Domain)"/>
    <property type="match status" value="3"/>
</dbReference>
<dbReference type="PANTHER" id="PTHR11733">
    <property type="entry name" value="ZINC METALLOPROTEASE FAMILY M13 NEPRILYSIN-RELATED"/>
    <property type="match status" value="1"/>
</dbReference>
<keyword evidence="9" id="KW-0812">Transmembrane</keyword>
<evidence type="ECO:0000313" key="12">
    <source>
        <dbReference type="EnsemblMetazoa" id="CJA04701b.1"/>
    </source>
</evidence>
<dbReference type="InterPro" id="IPR024079">
    <property type="entry name" value="MetalloPept_cat_dom_sf"/>
</dbReference>
<evidence type="ECO:0008006" key="14">
    <source>
        <dbReference type="Google" id="ProtNLM"/>
    </source>
</evidence>
<dbReference type="Gene3D" id="3.30.420.10">
    <property type="entry name" value="Ribonuclease H-like superfamily/Ribonuclease H"/>
    <property type="match status" value="1"/>
</dbReference>
<keyword evidence="9" id="KW-1133">Transmembrane helix</keyword>
<dbReference type="Pfam" id="PF05649">
    <property type="entry name" value="Peptidase_M13_N"/>
    <property type="match status" value="3"/>
</dbReference>
<dbReference type="SUPFAM" id="SSF55486">
    <property type="entry name" value="Metalloproteases ('zincins'), catalytic domain"/>
    <property type="match status" value="3"/>
</dbReference>
<dbReference type="Proteomes" id="UP000005237">
    <property type="component" value="Unassembled WGS sequence"/>
</dbReference>
<feature type="transmembrane region" description="Helical" evidence="9">
    <location>
        <begin position="1419"/>
        <end position="1441"/>
    </location>
</feature>
<proteinExistence type="inferred from homology"/>
<name>A0A8R1DJN6_CAEJA</name>
<feature type="domain" description="Peptidase M13 C-terminal" evidence="10">
    <location>
        <begin position="1905"/>
        <end position="2107"/>
    </location>
</feature>
<dbReference type="InterPro" id="IPR042089">
    <property type="entry name" value="Peptidase_M13_dom_2"/>
</dbReference>
<dbReference type="GO" id="GO:0046872">
    <property type="term" value="F:metal ion binding"/>
    <property type="evidence" value="ECO:0007669"/>
    <property type="project" value="UniProtKB-KW"/>
</dbReference>
<reference evidence="12" key="2">
    <citation type="submission" date="2022-06" db="UniProtKB">
        <authorList>
            <consortium name="EnsemblMetazoa"/>
        </authorList>
    </citation>
    <scope>IDENTIFICATION</scope>
    <source>
        <strain evidence="12">DF5081</strain>
    </source>
</reference>
<evidence type="ECO:0000259" key="11">
    <source>
        <dbReference type="Pfam" id="PF05649"/>
    </source>
</evidence>
<dbReference type="GO" id="GO:0004222">
    <property type="term" value="F:metalloendopeptidase activity"/>
    <property type="evidence" value="ECO:0007669"/>
    <property type="project" value="InterPro"/>
</dbReference>
<keyword evidence="6" id="KW-0862">Zinc</keyword>
<evidence type="ECO:0000256" key="4">
    <source>
        <dbReference type="ARBA" id="ARBA00022723"/>
    </source>
</evidence>
<dbReference type="InterPro" id="IPR036397">
    <property type="entry name" value="RNaseH_sf"/>
</dbReference>
<dbReference type="Gene3D" id="1.10.1380.10">
    <property type="entry name" value="Neutral endopeptidase , domain2"/>
    <property type="match status" value="3"/>
</dbReference>
<keyword evidence="9" id="KW-0472">Membrane</keyword>
<protein>
    <recommendedName>
        <fullName evidence="14">Endothelin-converting enzyme 1</fullName>
    </recommendedName>
</protein>
<dbReference type="GO" id="GO:0005886">
    <property type="term" value="C:plasma membrane"/>
    <property type="evidence" value="ECO:0007669"/>
    <property type="project" value="TreeGrafter"/>
</dbReference>
<organism evidence="12 13">
    <name type="scientific">Caenorhabditis japonica</name>
    <dbReference type="NCBI Taxonomy" id="281687"/>
    <lineage>
        <taxon>Eukaryota</taxon>
        <taxon>Metazoa</taxon>
        <taxon>Ecdysozoa</taxon>
        <taxon>Nematoda</taxon>
        <taxon>Chromadorea</taxon>
        <taxon>Rhabditida</taxon>
        <taxon>Rhabditina</taxon>
        <taxon>Rhabditomorpha</taxon>
        <taxon>Rhabditoidea</taxon>
        <taxon>Rhabditidae</taxon>
        <taxon>Peloderinae</taxon>
        <taxon>Caenorhabditis</taxon>
    </lineage>
</organism>
<evidence type="ECO:0000256" key="7">
    <source>
        <dbReference type="ARBA" id="ARBA00023049"/>
    </source>
</evidence>